<reference evidence="3 4" key="1">
    <citation type="submission" date="2019-12" db="EMBL/GenBank/DDBJ databases">
        <title>Erwinia sp. nov., isolated from droppings of birds in the Qinghai-Tiebt plateau of China.</title>
        <authorList>
            <person name="Ge Y."/>
        </authorList>
    </citation>
    <scope>NUCLEOTIDE SEQUENCE [LARGE SCALE GENOMIC DNA]</scope>
    <source>
        <strain evidence="3 4">J780</strain>
    </source>
</reference>
<name>A0A6I6EJP8_9GAMM</name>
<evidence type="ECO:0000256" key="1">
    <source>
        <dbReference type="SAM" id="Phobius"/>
    </source>
</evidence>
<dbReference type="InterPro" id="IPR025060">
    <property type="entry name" value="DUF3999"/>
</dbReference>
<dbReference type="Pfam" id="PF13163">
    <property type="entry name" value="DUF3999"/>
    <property type="match status" value="1"/>
</dbReference>
<evidence type="ECO:0000313" key="3">
    <source>
        <dbReference type="EMBL" id="QGU86526.1"/>
    </source>
</evidence>
<keyword evidence="2" id="KW-0732">Signal</keyword>
<dbReference type="Proteomes" id="UP000424752">
    <property type="component" value="Chromosome"/>
</dbReference>
<evidence type="ECO:0000313" key="4">
    <source>
        <dbReference type="Proteomes" id="UP000424752"/>
    </source>
</evidence>
<protein>
    <submittedName>
        <fullName evidence="3">DUF3999 family protein</fullName>
    </submittedName>
</protein>
<dbReference type="AlphaFoldDB" id="A0A6I6EJP8"/>
<dbReference type="EMBL" id="CP046509">
    <property type="protein sequence ID" value="QGU86526.1"/>
    <property type="molecule type" value="Genomic_DNA"/>
</dbReference>
<sequence>MRENMKSKLNHWLLMIALFLSASATANTNEVPKDYAYGVPLITQESEPFFRVILPDDVYEQTAWPDMRDLRVFNSQGVTVPFALYSQEAQETRTKSWPLRVFPLDAQPHKAGTQPQITLKSTSGIEVTLPLDSKKSSGRSLLLEVPQEEEDYPALSQLKLTWTRLPQNWQARVSVFNSPDLKSWNELIEDAPLMDLTSGSDRLLLDTIDLRDGRNMPHSRYFLLVFKDDAQPADLNLSAVTGIAVSGRPAQDYVTLAPSVKALSQSEAEYSWSSPQPFSRLIIKPAQSNAVLPLEIEYRSSERDSWHPLSKLGVYSVEDKESAPLELQGELIQAIRLKGINQQWSGMPPLVSGQREVRKLVFNAQGSSPFMLVWGNKTAAAQALSLDTLIPPKTHQWLTMPYAGKAQVQTLGGRERLTATTQAEKIGLWQKGLLWALLIIGAAGLVLLAIKVWREVQRQPE</sequence>
<organism evidence="3 4">
    <name type="scientific">Erwinia sorbitola</name>
    <dbReference type="NCBI Taxonomy" id="2681984"/>
    <lineage>
        <taxon>Bacteria</taxon>
        <taxon>Pseudomonadati</taxon>
        <taxon>Pseudomonadota</taxon>
        <taxon>Gammaproteobacteria</taxon>
        <taxon>Enterobacterales</taxon>
        <taxon>Erwiniaceae</taxon>
        <taxon>Erwinia</taxon>
    </lineage>
</organism>
<keyword evidence="1" id="KW-0812">Transmembrane</keyword>
<dbReference type="KEGG" id="erwi:GN242_04490"/>
<proteinExistence type="predicted"/>
<evidence type="ECO:0000256" key="2">
    <source>
        <dbReference type="SAM" id="SignalP"/>
    </source>
</evidence>
<keyword evidence="1" id="KW-0472">Membrane</keyword>
<feature type="chain" id="PRO_5026169019" evidence="2">
    <location>
        <begin position="27"/>
        <end position="461"/>
    </location>
</feature>
<gene>
    <name evidence="3" type="ORF">GN242_04490</name>
</gene>
<feature type="transmembrane region" description="Helical" evidence="1">
    <location>
        <begin position="432"/>
        <end position="453"/>
    </location>
</feature>
<accession>A0A6I6EJP8</accession>
<feature type="signal peptide" evidence="2">
    <location>
        <begin position="1"/>
        <end position="26"/>
    </location>
</feature>
<keyword evidence="1" id="KW-1133">Transmembrane helix</keyword>